<protein>
    <recommendedName>
        <fullName evidence="8">Telomere-associated protein Rif1 N-terminal domain-containing protein</fullName>
    </recommendedName>
</protein>
<name>A0A9P4GH75_9PLEO</name>
<feature type="compositionally biased region" description="Polar residues" evidence="7">
    <location>
        <begin position="1498"/>
        <end position="1509"/>
    </location>
</feature>
<feature type="compositionally biased region" description="Polar residues" evidence="7">
    <location>
        <begin position="1147"/>
        <end position="1164"/>
    </location>
</feature>
<dbReference type="OrthoDB" id="5399929at2759"/>
<dbReference type="GO" id="GO:0005634">
    <property type="term" value="C:nucleus"/>
    <property type="evidence" value="ECO:0007669"/>
    <property type="project" value="UniProtKB-SubCell"/>
</dbReference>
<dbReference type="GO" id="GO:0000723">
    <property type="term" value="P:telomere maintenance"/>
    <property type="evidence" value="ECO:0007669"/>
    <property type="project" value="TreeGrafter"/>
</dbReference>
<feature type="compositionally biased region" description="Basic and acidic residues" evidence="7">
    <location>
        <begin position="1679"/>
        <end position="1703"/>
    </location>
</feature>
<dbReference type="EMBL" id="ML976616">
    <property type="protein sequence ID" value="KAF1845184.1"/>
    <property type="molecule type" value="Genomic_DNA"/>
</dbReference>
<feature type="domain" description="Telomere-associated protein Rif1 N-terminal" evidence="8">
    <location>
        <begin position="160"/>
        <end position="529"/>
    </location>
</feature>
<keyword evidence="6" id="KW-0131">Cell cycle</keyword>
<feature type="region of interest" description="Disordered" evidence="7">
    <location>
        <begin position="1116"/>
        <end position="1189"/>
    </location>
</feature>
<evidence type="ECO:0000313" key="10">
    <source>
        <dbReference type="Proteomes" id="UP000800039"/>
    </source>
</evidence>
<feature type="compositionally biased region" description="Polar residues" evidence="7">
    <location>
        <begin position="1704"/>
        <end position="1719"/>
    </location>
</feature>
<dbReference type="PANTHER" id="PTHR22928:SF3">
    <property type="entry name" value="TELOMERE-ASSOCIATED PROTEIN RIF1"/>
    <property type="match status" value="1"/>
</dbReference>
<evidence type="ECO:0000313" key="9">
    <source>
        <dbReference type="EMBL" id="KAF1845184.1"/>
    </source>
</evidence>
<organism evidence="9 10">
    <name type="scientific">Cucurbitaria berberidis CBS 394.84</name>
    <dbReference type="NCBI Taxonomy" id="1168544"/>
    <lineage>
        <taxon>Eukaryota</taxon>
        <taxon>Fungi</taxon>
        <taxon>Dikarya</taxon>
        <taxon>Ascomycota</taxon>
        <taxon>Pezizomycotina</taxon>
        <taxon>Dothideomycetes</taxon>
        <taxon>Pleosporomycetidae</taxon>
        <taxon>Pleosporales</taxon>
        <taxon>Pleosporineae</taxon>
        <taxon>Cucurbitariaceae</taxon>
        <taxon>Cucurbitaria</taxon>
    </lineage>
</organism>
<feature type="compositionally biased region" description="Basic residues" evidence="7">
    <location>
        <begin position="1645"/>
        <end position="1654"/>
    </location>
</feature>
<keyword evidence="10" id="KW-1185">Reference proteome</keyword>
<keyword evidence="5" id="KW-0539">Nucleus</keyword>
<proteinExistence type="predicted"/>
<feature type="region of interest" description="Disordered" evidence="7">
    <location>
        <begin position="1423"/>
        <end position="1721"/>
    </location>
</feature>
<reference evidence="9" key="1">
    <citation type="submission" date="2020-01" db="EMBL/GenBank/DDBJ databases">
        <authorList>
            <consortium name="DOE Joint Genome Institute"/>
            <person name="Haridas S."/>
            <person name="Albert R."/>
            <person name="Binder M."/>
            <person name="Bloem J."/>
            <person name="Labutti K."/>
            <person name="Salamov A."/>
            <person name="Andreopoulos B."/>
            <person name="Baker S.E."/>
            <person name="Barry K."/>
            <person name="Bills G."/>
            <person name="Bluhm B.H."/>
            <person name="Cannon C."/>
            <person name="Castanera R."/>
            <person name="Culley D.E."/>
            <person name="Daum C."/>
            <person name="Ezra D."/>
            <person name="Gonzalez J.B."/>
            <person name="Henrissat B."/>
            <person name="Kuo A."/>
            <person name="Liang C."/>
            <person name="Lipzen A."/>
            <person name="Lutzoni F."/>
            <person name="Magnuson J."/>
            <person name="Mondo S."/>
            <person name="Nolan M."/>
            <person name="Ohm R."/>
            <person name="Pangilinan J."/>
            <person name="Park H.-J."/>
            <person name="Ramirez L."/>
            <person name="Alfaro M."/>
            <person name="Sun H."/>
            <person name="Tritt A."/>
            <person name="Yoshinaga Y."/>
            <person name="Zwiers L.-H."/>
            <person name="Turgeon B.G."/>
            <person name="Goodwin S.B."/>
            <person name="Spatafora J.W."/>
            <person name="Crous P.W."/>
            <person name="Grigoriev I.V."/>
        </authorList>
    </citation>
    <scope>NUCLEOTIDE SEQUENCE</scope>
    <source>
        <strain evidence="9">CBS 394.84</strain>
    </source>
</reference>
<dbReference type="InterPro" id="IPR022031">
    <property type="entry name" value="Rif1_N"/>
</dbReference>
<dbReference type="GO" id="GO:0140445">
    <property type="term" value="C:chromosome, telomeric repeat region"/>
    <property type="evidence" value="ECO:0007669"/>
    <property type="project" value="TreeGrafter"/>
</dbReference>
<feature type="region of interest" description="Disordered" evidence="7">
    <location>
        <begin position="1"/>
        <end position="31"/>
    </location>
</feature>
<evidence type="ECO:0000256" key="1">
    <source>
        <dbReference type="ARBA" id="ARBA00004123"/>
    </source>
</evidence>
<comment type="subcellular location">
    <subcellularLocation>
        <location evidence="2">Chromosome</location>
        <location evidence="2">Telomere</location>
    </subcellularLocation>
    <subcellularLocation>
        <location evidence="1">Nucleus</location>
    </subcellularLocation>
</comment>
<accession>A0A9P4GH75</accession>
<evidence type="ECO:0000256" key="7">
    <source>
        <dbReference type="SAM" id="MobiDB-lite"/>
    </source>
</evidence>
<keyword evidence="4" id="KW-0779">Telomere</keyword>
<dbReference type="InterPro" id="IPR016024">
    <property type="entry name" value="ARM-type_fold"/>
</dbReference>
<dbReference type="GeneID" id="63848255"/>
<evidence type="ECO:0000256" key="2">
    <source>
        <dbReference type="ARBA" id="ARBA00004574"/>
    </source>
</evidence>
<feature type="region of interest" description="Disordered" evidence="7">
    <location>
        <begin position="1321"/>
        <end position="1343"/>
    </location>
</feature>
<evidence type="ECO:0000256" key="5">
    <source>
        <dbReference type="ARBA" id="ARBA00023242"/>
    </source>
</evidence>
<evidence type="ECO:0000256" key="3">
    <source>
        <dbReference type="ARBA" id="ARBA00022454"/>
    </source>
</evidence>
<evidence type="ECO:0000259" key="8">
    <source>
        <dbReference type="Pfam" id="PF12231"/>
    </source>
</evidence>
<dbReference type="RefSeq" id="XP_040787747.1">
    <property type="nucleotide sequence ID" value="XM_040931003.1"/>
</dbReference>
<dbReference type="SUPFAM" id="SSF48371">
    <property type="entry name" value="ARM repeat"/>
    <property type="match status" value="1"/>
</dbReference>
<feature type="compositionally biased region" description="Polar residues" evidence="7">
    <location>
        <begin position="1593"/>
        <end position="1606"/>
    </location>
</feature>
<dbReference type="PANTHER" id="PTHR22928">
    <property type="entry name" value="TELOMERE-ASSOCIATED PROTEIN RIF1"/>
    <property type="match status" value="1"/>
</dbReference>
<feature type="compositionally biased region" description="Polar residues" evidence="7">
    <location>
        <begin position="1426"/>
        <end position="1437"/>
    </location>
</feature>
<evidence type="ECO:0000256" key="6">
    <source>
        <dbReference type="ARBA" id="ARBA00023306"/>
    </source>
</evidence>
<feature type="compositionally biased region" description="Polar residues" evidence="7">
    <location>
        <begin position="1533"/>
        <end position="1545"/>
    </location>
</feature>
<feature type="compositionally biased region" description="Polar residues" evidence="7">
    <location>
        <begin position="1321"/>
        <end position="1342"/>
    </location>
</feature>
<sequence length="1777" mass="198572">MVLSKFDSLFVRPPTPPKDLEDHAHDQDEDEDETLQFLNDHFGQKPVLPRIIATKSLLNTPEQSPSSDISIPSSSACRRKRVNFELQTCAIPSKKAIVQSWTPTRSSPLRPLPQTRVSLPLKSILKPSDGTPTPPPADDGATAHKFKTFADMLESIVKLLASADRSSRLDAYHSLQRTMQAYDKIPDEQALKHKMSLLTQFIRRDVQSPSPTGTGLDSQLVAQALKLLMALFRITDLTSAMDDDFCSFIMERVIHVASDVSMPKAIVNTHLAVLMQQNFRLRTMTTNRIEKILDALDTIHERISGFSVQAYRIRIYRKLIQQRPDLMIKHTERWFKHTVKALVSPQKDINQSALDTALSAAKTIGHDRHVAKSVLSVLNRVRNDGETFARVLTWELERMLGGDNATMVPQIWSAVTGLLRDSLNGQMFSAMKDWLEVFEKCLKSDKDQVKMHANVAFCFLLYVVNLAANTSEGWTKMFLNIPLHQLKQRIPAKKADRDAITSGYVTLLYYALRPTASFEQLDRYWTEFVAGFWNPLIHSSSTQQAIAACRVVSALLNGSRKPWNEHRALDLRPQYMTQRGELPLVDPKWVRKSLCKVLQFVETLLDATPWTESEQQEDEPVKTMWLAVMDALVEASSKEVMASSETKDAMAHIINLLRRIWDRHTTKLALPQQKEDLWADKFCFLIETVVQKLGAFQFADKCLMRNGNNEFEVASTPSHRARQQGARTSPLLYLVDLLINQSEGKLADSVRLRAIKLIIEPCFNVQNTRFSKLELLRDCGAAVDGSLRAAVALNFWAQTAALLQSSIQEQLSDSNERVSRPFGKEYELVVDLLGLGSAYMLNMPRGQEVLSAFVETVRCEAGEGAVILAVIEKVSERVLKRTADEDKASCLPYTSILLRNLPKQMSRRVLDQGRQNIWPSSPATGRHPDFDPYSHLYGAVISTGSAAYQNLNSEDVEPTKRFLAAFASSIHHCSTSHLAVYLRKTQDMIRLWVEDSEKKLQSKEQPLKSLHREVVNLWKHVSEAIERLPRKDSQILLHLEPLITAGFLSMRRGIVNISIVTWNSTFGKEESLRYPSHLEQALRRLRNTVEIALPSLEVHSKDAVNELSFYDSDTSTEHAKHAFKSPRVKESPFKVSKSRRKSVTRSPAASTPGSRRASARQTSKARLRHDNSQIQFEPIVSSPSNPFSHESQVLTDRQKEIVERQRHSTGLFANMGAVSPLRETVPSPMEIHSDALDRNDLPNGASRTTPLKALAAMGPMDVFLGSSPTPYARRSTQHIVSDDTSVATPTAVRTIQLTTNDDLGSSPPRFEKDAVSNTAQYNHHSQVGSSFEYQRPENSYSVSFDEGTTIDEESLLDTVLKGPEHGERSESDFPSDTVMSELPSSTIDLQLTAQIDADMQTHADTASQPISEAGPKSITEFVDAASHQQPSFSNVEQAGSDAEVEDSQLASHPAAIAISHKEPEFESSSTSRVGDSFSRPASGKGTPTTRNLRRSSRHSTSFSPAQQSSGKKRKQTHVKHDTMVQKEKEAQEEQSPAQSSFQSDEGSIHDNIVVVSPQIQNNPKKRKPMSNSDSSANGDVIVPETSRKRGTRRSQSLLSQVENSQDVIVEDTPAPKRARQSMGQDVSEAKNAQRPKGSKATQTKRLSHVQIKSKHSSEYGPSVDGSPTDADVEQPISHLDSDQEIDIKPQVDATKPSEEEKSQRQSPQDAPTGVSTPSRSFAERVILTPRSIINQLKSLKDFLFSAPQLVLAREEEREIDDVLFDIRRQVHAAGQRG</sequence>
<comment type="caution">
    <text evidence="9">The sequence shown here is derived from an EMBL/GenBank/DDBJ whole genome shotgun (WGS) entry which is preliminary data.</text>
</comment>
<evidence type="ECO:0000256" key="4">
    <source>
        <dbReference type="ARBA" id="ARBA00022895"/>
    </source>
</evidence>
<feature type="compositionally biased region" description="Basic and acidic residues" evidence="7">
    <location>
        <begin position="1518"/>
        <end position="1531"/>
    </location>
</feature>
<dbReference type="Proteomes" id="UP000800039">
    <property type="component" value="Unassembled WGS sequence"/>
</dbReference>
<gene>
    <name evidence="9" type="ORF">K460DRAFT_337114</name>
</gene>
<dbReference type="Pfam" id="PF12231">
    <property type="entry name" value="Rif1_N"/>
    <property type="match status" value="1"/>
</dbReference>
<keyword evidence="3" id="KW-0158">Chromosome</keyword>